<organism evidence="1 2">
    <name type="scientific">Sporolactobacillus terrae</name>
    <dbReference type="NCBI Taxonomy" id="269673"/>
    <lineage>
        <taxon>Bacteria</taxon>
        <taxon>Bacillati</taxon>
        <taxon>Bacillota</taxon>
        <taxon>Bacilli</taxon>
        <taxon>Bacillales</taxon>
        <taxon>Sporolactobacillaceae</taxon>
        <taxon>Sporolactobacillus</taxon>
    </lineage>
</organism>
<reference evidence="1 2" key="1">
    <citation type="submission" date="2019-09" db="EMBL/GenBank/DDBJ databases">
        <title>Complete genome sequence of Sporolactobacillus terrae 70-3.</title>
        <authorList>
            <person name="Tanaka N."/>
            <person name="Shiwa Y."/>
            <person name="Fujita N."/>
            <person name="Tanasupawat S."/>
        </authorList>
    </citation>
    <scope>NUCLEOTIDE SEQUENCE [LARGE SCALE GENOMIC DNA]</scope>
    <source>
        <strain evidence="1 2">70-3</strain>
    </source>
</reference>
<evidence type="ECO:0000313" key="1">
    <source>
        <dbReference type="EMBL" id="BBN99198.1"/>
    </source>
</evidence>
<dbReference type="InterPro" id="IPR014959">
    <property type="entry name" value="DUF1827"/>
</dbReference>
<dbReference type="AlphaFoldDB" id="A0A5K7X2N2"/>
<gene>
    <name evidence="1" type="ORF">St703_19030</name>
</gene>
<dbReference type="Gene3D" id="3.40.1720.10">
    <property type="entry name" value="Streptococcus thermophilus LMG 18311 protein like"/>
    <property type="match status" value="1"/>
</dbReference>
<protein>
    <recommendedName>
        <fullName evidence="3">DUF1827 domain-containing protein</fullName>
    </recommendedName>
</protein>
<dbReference type="EMBL" id="AP021853">
    <property type="protein sequence ID" value="BBN99198.1"/>
    <property type="molecule type" value="Genomic_DNA"/>
</dbReference>
<dbReference type="InterPro" id="IPR038226">
    <property type="entry name" value="LMG18311-like_sf"/>
</dbReference>
<accession>A0A5K7X2N2</accession>
<proteinExistence type="predicted"/>
<sequence length="105" mass="12022">MRFKDITNENENLISFLKMQGLGNIMLKLYARDNTEVLFSKSSNENGISEHMSIENRMRGIKKSEITFVITNIMKHSPDDVSIVTSSNNIIHISYPKSQTHNGNY</sequence>
<dbReference type="RefSeq" id="WP_152080574.1">
    <property type="nucleotide sequence ID" value="NZ_AP021853.1"/>
</dbReference>
<name>A0A5K7X2N2_9BACL</name>
<dbReference type="Proteomes" id="UP000326951">
    <property type="component" value="Chromosome"/>
</dbReference>
<dbReference type="Pfam" id="PF08860">
    <property type="entry name" value="DUF1827"/>
    <property type="match status" value="1"/>
</dbReference>
<evidence type="ECO:0000313" key="2">
    <source>
        <dbReference type="Proteomes" id="UP000326951"/>
    </source>
</evidence>
<evidence type="ECO:0008006" key="3">
    <source>
        <dbReference type="Google" id="ProtNLM"/>
    </source>
</evidence>